<sequence length="55" mass="6430">MNTSRQTTDHEVAELAEVRVNDCLLELRKITKIDVRQITDRQREKAFASSIEQKD</sequence>
<dbReference type="Proteomes" id="UP000789920">
    <property type="component" value="Unassembled WGS sequence"/>
</dbReference>
<gene>
    <name evidence="1" type="ORF">RPERSI_LOCUS15698</name>
</gene>
<name>A0ACA9QUA8_9GLOM</name>
<keyword evidence="2" id="KW-1185">Reference proteome</keyword>
<evidence type="ECO:0000313" key="2">
    <source>
        <dbReference type="Proteomes" id="UP000789920"/>
    </source>
</evidence>
<organism evidence="1 2">
    <name type="scientific">Racocetra persica</name>
    <dbReference type="NCBI Taxonomy" id="160502"/>
    <lineage>
        <taxon>Eukaryota</taxon>
        <taxon>Fungi</taxon>
        <taxon>Fungi incertae sedis</taxon>
        <taxon>Mucoromycota</taxon>
        <taxon>Glomeromycotina</taxon>
        <taxon>Glomeromycetes</taxon>
        <taxon>Diversisporales</taxon>
        <taxon>Gigasporaceae</taxon>
        <taxon>Racocetra</taxon>
    </lineage>
</organism>
<feature type="non-terminal residue" evidence="1">
    <location>
        <position position="1"/>
    </location>
</feature>
<accession>A0ACA9QUA8</accession>
<dbReference type="EMBL" id="CAJVQC010037979">
    <property type="protein sequence ID" value="CAG8765094.1"/>
    <property type="molecule type" value="Genomic_DNA"/>
</dbReference>
<evidence type="ECO:0000313" key="1">
    <source>
        <dbReference type="EMBL" id="CAG8765094.1"/>
    </source>
</evidence>
<proteinExistence type="predicted"/>
<protein>
    <submittedName>
        <fullName evidence="1">6389_t:CDS:1</fullName>
    </submittedName>
</protein>
<comment type="caution">
    <text evidence="1">The sequence shown here is derived from an EMBL/GenBank/DDBJ whole genome shotgun (WGS) entry which is preliminary data.</text>
</comment>
<feature type="non-terminal residue" evidence="1">
    <location>
        <position position="55"/>
    </location>
</feature>
<reference evidence="1" key="1">
    <citation type="submission" date="2021-06" db="EMBL/GenBank/DDBJ databases">
        <authorList>
            <person name="Kallberg Y."/>
            <person name="Tangrot J."/>
            <person name="Rosling A."/>
        </authorList>
    </citation>
    <scope>NUCLEOTIDE SEQUENCE</scope>
    <source>
        <strain evidence="1">MA461A</strain>
    </source>
</reference>